<dbReference type="EMBL" id="BMMM01000009">
    <property type="protein sequence ID" value="GGN73579.1"/>
    <property type="molecule type" value="Genomic_DNA"/>
</dbReference>
<sequence length="49" mass="5564">MSWNRLLWAARESLAARAAPVMVVKVVYGVKALRMPSDLWECDTGRRMA</sequence>
<evidence type="ECO:0000313" key="1">
    <source>
        <dbReference type="EMBL" id="GGN73579.1"/>
    </source>
</evidence>
<dbReference type="Proteomes" id="UP000600365">
    <property type="component" value="Unassembled WGS sequence"/>
</dbReference>
<gene>
    <name evidence="1" type="ORF">GCM10011579_051770</name>
</gene>
<name>A0A917Y8I0_9ACTN</name>
<protein>
    <submittedName>
        <fullName evidence="1">Uncharacterized protein</fullName>
    </submittedName>
</protein>
<organism evidence="1 2">
    <name type="scientific">Streptomyces albiflavescens</name>
    <dbReference type="NCBI Taxonomy" id="1623582"/>
    <lineage>
        <taxon>Bacteria</taxon>
        <taxon>Bacillati</taxon>
        <taxon>Actinomycetota</taxon>
        <taxon>Actinomycetes</taxon>
        <taxon>Kitasatosporales</taxon>
        <taxon>Streptomycetaceae</taxon>
        <taxon>Streptomyces</taxon>
    </lineage>
</organism>
<evidence type="ECO:0000313" key="2">
    <source>
        <dbReference type="Proteomes" id="UP000600365"/>
    </source>
</evidence>
<dbReference type="AlphaFoldDB" id="A0A917Y8I0"/>
<proteinExistence type="predicted"/>
<accession>A0A917Y8I0</accession>
<reference evidence="1 2" key="1">
    <citation type="journal article" date="2014" name="Int. J. Syst. Evol. Microbiol.">
        <title>Complete genome sequence of Corynebacterium casei LMG S-19264T (=DSM 44701T), isolated from a smear-ripened cheese.</title>
        <authorList>
            <consortium name="US DOE Joint Genome Institute (JGI-PGF)"/>
            <person name="Walter F."/>
            <person name="Albersmeier A."/>
            <person name="Kalinowski J."/>
            <person name="Ruckert C."/>
        </authorList>
    </citation>
    <scope>NUCLEOTIDE SEQUENCE [LARGE SCALE GENOMIC DNA]</scope>
    <source>
        <strain evidence="1 2">CGMCC 4.7111</strain>
    </source>
</reference>
<keyword evidence="2" id="KW-1185">Reference proteome</keyword>
<comment type="caution">
    <text evidence="1">The sequence shown here is derived from an EMBL/GenBank/DDBJ whole genome shotgun (WGS) entry which is preliminary data.</text>
</comment>